<dbReference type="OrthoDB" id="1711835at2759"/>
<evidence type="ECO:0000313" key="2">
    <source>
        <dbReference type="Proteomes" id="UP000036987"/>
    </source>
</evidence>
<dbReference type="AlphaFoldDB" id="A0A0K9NXQ0"/>
<organism evidence="1 2">
    <name type="scientific">Zostera marina</name>
    <name type="common">Eelgrass</name>
    <dbReference type="NCBI Taxonomy" id="29655"/>
    <lineage>
        <taxon>Eukaryota</taxon>
        <taxon>Viridiplantae</taxon>
        <taxon>Streptophyta</taxon>
        <taxon>Embryophyta</taxon>
        <taxon>Tracheophyta</taxon>
        <taxon>Spermatophyta</taxon>
        <taxon>Magnoliopsida</taxon>
        <taxon>Liliopsida</taxon>
        <taxon>Zosteraceae</taxon>
        <taxon>Zostera</taxon>
    </lineage>
</organism>
<comment type="caution">
    <text evidence="1">The sequence shown here is derived from an EMBL/GenBank/DDBJ whole genome shotgun (WGS) entry which is preliminary data.</text>
</comment>
<dbReference type="Proteomes" id="UP000036987">
    <property type="component" value="Unassembled WGS sequence"/>
</dbReference>
<sequence length="71" mass="8069">MLPSLLLDLRHDMYEWITIVLLVKQNGTLNSKDDVHQSPVCLVIANPGNLEHLLKTNFFSFPKGEFFGSIL</sequence>
<dbReference type="STRING" id="29655.A0A0K9NXQ0"/>
<keyword evidence="2" id="KW-1185">Reference proteome</keyword>
<accession>A0A0K9NXQ0</accession>
<proteinExistence type="predicted"/>
<protein>
    <submittedName>
        <fullName evidence="1">Uncharacterized protein</fullName>
    </submittedName>
</protein>
<evidence type="ECO:0000313" key="1">
    <source>
        <dbReference type="EMBL" id="KMZ61519.1"/>
    </source>
</evidence>
<dbReference type="EMBL" id="LFYR01001470">
    <property type="protein sequence ID" value="KMZ61519.1"/>
    <property type="molecule type" value="Genomic_DNA"/>
</dbReference>
<name>A0A0K9NXQ0_ZOSMR</name>
<gene>
    <name evidence="1" type="ORF">ZOSMA_51G00090</name>
</gene>
<reference evidence="2" key="1">
    <citation type="journal article" date="2016" name="Nature">
        <title>The genome of the seagrass Zostera marina reveals angiosperm adaptation to the sea.</title>
        <authorList>
            <person name="Olsen J.L."/>
            <person name="Rouze P."/>
            <person name="Verhelst B."/>
            <person name="Lin Y.-C."/>
            <person name="Bayer T."/>
            <person name="Collen J."/>
            <person name="Dattolo E."/>
            <person name="De Paoli E."/>
            <person name="Dittami S."/>
            <person name="Maumus F."/>
            <person name="Michel G."/>
            <person name="Kersting A."/>
            <person name="Lauritano C."/>
            <person name="Lohaus R."/>
            <person name="Toepel M."/>
            <person name="Tonon T."/>
            <person name="Vanneste K."/>
            <person name="Amirebrahimi M."/>
            <person name="Brakel J."/>
            <person name="Bostroem C."/>
            <person name="Chovatia M."/>
            <person name="Grimwood J."/>
            <person name="Jenkins J.W."/>
            <person name="Jueterbock A."/>
            <person name="Mraz A."/>
            <person name="Stam W.T."/>
            <person name="Tice H."/>
            <person name="Bornberg-Bauer E."/>
            <person name="Green P.J."/>
            <person name="Pearson G.A."/>
            <person name="Procaccini G."/>
            <person name="Duarte C.M."/>
            <person name="Schmutz J."/>
            <person name="Reusch T.B.H."/>
            <person name="Van de Peer Y."/>
        </authorList>
    </citation>
    <scope>NUCLEOTIDE SEQUENCE [LARGE SCALE GENOMIC DNA]</scope>
    <source>
        <strain evidence="2">cv. Finnish</strain>
    </source>
</reference>